<reference evidence="4 5" key="1">
    <citation type="submission" date="2020-04" db="EMBL/GenBank/DDBJ databases">
        <title>Novel species.</title>
        <authorList>
            <person name="Teo W.F.A."/>
            <person name="Lipun K."/>
            <person name="Srisuk N."/>
            <person name="Duangmal K."/>
        </authorList>
    </citation>
    <scope>NUCLEOTIDE SEQUENCE [LARGE SCALE GENOMIC DNA]</scope>
    <source>
        <strain evidence="4 5">K13G38</strain>
    </source>
</reference>
<dbReference type="Proteomes" id="UP000715441">
    <property type="component" value="Unassembled WGS sequence"/>
</dbReference>
<accession>A0ABX1J910</accession>
<evidence type="ECO:0000259" key="2">
    <source>
        <dbReference type="Pfam" id="PF13581"/>
    </source>
</evidence>
<comment type="caution">
    <text evidence="4">The sequence shown here is derived from an EMBL/GenBank/DDBJ whole genome shotgun (WGS) entry which is preliminary data.</text>
</comment>
<keyword evidence="5" id="KW-1185">Reference proteome</keyword>
<dbReference type="PANTHER" id="PTHR35526:SF3">
    <property type="entry name" value="ANTI-SIGMA-F FACTOR RSBW"/>
    <property type="match status" value="1"/>
</dbReference>
<evidence type="ECO:0000313" key="4">
    <source>
        <dbReference type="EMBL" id="NKQ56283.1"/>
    </source>
</evidence>
<protein>
    <submittedName>
        <fullName evidence="4">Sensor histidine kinase</fullName>
    </submittedName>
</protein>
<evidence type="ECO:0000256" key="1">
    <source>
        <dbReference type="ARBA" id="ARBA00022527"/>
    </source>
</evidence>
<dbReference type="Gene3D" id="3.30.565.10">
    <property type="entry name" value="Histidine kinase-like ATPase, C-terminal domain"/>
    <property type="match status" value="1"/>
</dbReference>
<dbReference type="InterPro" id="IPR050267">
    <property type="entry name" value="Anti-sigma-factor_SerPK"/>
</dbReference>
<organism evidence="4 5">
    <name type="scientific">Amycolatopsis acididurans</name>
    <dbReference type="NCBI Taxonomy" id="2724524"/>
    <lineage>
        <taxon>Bacteria</taxon>
        <taxon>Bacillati</taxon>
        <taxon>Actinomycetota</taxon>
        <taxon>Actinomycetes</taxon>
        <taxon>Pseudonocardiales</taxon>
        <taxon>Pseudonocardiaceae</taxon>
        <taxon>Amycolatopsis</taxon>
    </lineage>
</organism>
<name>A0ABX1J910_9PSEU</name>
<dbReference type="RefSeq" id="WP_168519322.1">
    <property type="nucleotide sequence ID" value="NZ_JAAXLS010000021.1"/>
</dbReference>
<keyword evidence="1" id="KW-0723">Serine/threonine-protein kinase</keyword>
<dbReference type="EMBL" id="JAAXLS010000021">
    <property type="protein sequence ID" value="NKQ56283.1"/>
    <property type="molecule type" value="Genomic_DNA"/>
</dbReference>
<dbReference type="InterPro" id="IPR003594">
    <property type="entry name" value="HATPase_dom"/>
</dbReference>
<evidence type="ECO:0000259" key="3">
    <source>
        <dbReference type="Pfam" id="PF14417"/>
    </source>
</evidence>
<proteinExistence type="predicted"/>
<keyword evidence="4" id="KW-0808">Transferase</keyword>
<evidence type="ECO:0000313" key="5">
    <source>
        <dbReference type="Proteomes" id="UP000715441"/>
    </source>
</evidence>
<dbReference type="PANTHER" id="PTHR35526">
    <property type="entry name" value="ANTI-SIGMA-F FACTOR RSBW-RELATED"/>
    <property type="match status" value="1"/>
</dbReference>
<dbReference type="Pfam" id="PF13581">
    <property type="entry name" value="HATPase_c_2"/>
    <property type="match status" value="1"/>
</dbReference>
<feature type="domain" description="Histidine kinase/HSP90-like ATPase" evidence="2">
    <location>
        <begin position="210"/>
        <end position="305"/>
    </location>
</feature>
<dbReference type="CDD" id="cd16936">
    <property type="entry name" value="HATPase_RsbW-like"/>
    <property type="match status" value="1"/>
</dbReference>
<sequence length="307" mass="33698">MASEPGFTHSALIVDSPDALAARLVPLLERQMAEERPVLLVVAPETEDLVRAELGARAERLEWGQRSGFYQQLGVAFERFRRYLADQRAAGRRVHVVAEPLVTGDRATAYLPYEAVCNDAFAAYDCPVTCLWDSRRHPASHIEDVRRVHGWELGETEFLRSGTFVPAGTYLAGFARTPLPQPPPATLLDRLVLDVHDLPRLRERTRFLAQTAGTAAEDVTLAVNEVVTNGLLHGEPPVRIRAWPAPGALIVQIEDAGGVEVPPAAGYLPPDVDQYGGRGMWLARQLADIVTTHTSGDRTAVRMSFPS</sequence>
<gene>
    <name evidence="4" type="ORF">HFP15_25725</name>
</gene>
<feature type="domain" description="MEDS" evidence="3">
    <location>
        <begin position="8"/>
        <end position="149"/>
    </location>
</feature>
<dbReference type="InterPro" id="IPR025847">
    <property type="entry name" value="MEDS_domain"/>
</dbReference>
<dbReference type="InterPro" id="IPR036890">
    <property type="entry name" value="HATPase_C_sf"/>
</dbReference>
<dbReference type="GO" id="GO:0016301">
    <property type="term" value="F:kinase activity"/>
    <property type="evidence" value="ECO:0007669"/>
    <property type="project" value="UniProtKB-KW"/>
</dbReference>
<dbReference type="SUPFAM" id="SSF55874">
    <property type="entry name" value="ATPase domain of HSP90 chaperone/DNA topoisomerase II/histidine kinase"/>
    <property type="match status" value="1"/>
</dbReference>
<dbReference type="Pfam" id="PF14417">
    <property type="entry name" value="MEDS"/>
    <property type="match status" value="1"/>
</dbReference>
<keyword evidence="4" id="KW-0418">Kinase</keyword>